<protein>
    <recommendedName>
        <fullName evidence="4">Phage holin family protein</fullName>
    </recommendedName>
</protein>
<organism evidence="2 3">
    <name type="scientific">Nesterenkonia halobia</name>
    <dbReference type="NCBI Taxonomy" id="37922"/>
    <lineage>
        <taxon>Bacteria</taxon>
        <taxon>Bacillati</taxon>
        <taxon>Actinomycetota</taxon>
        <taxon>Actinomycetes</taxon>
        <taxon>Micrococcales</taxon>
        <taxon>Micrococcaceae</taxon>
        <taxon>Nesterenkonia</taxon>
    </lineage>
</organism>
<reference evidence="3" key="1">
    <citation type="journal article" date="2019" name="Int. J. Syst. Evol. Microbiol.">
        <title>The Global Catalogue of Microorganisms (GCM) 10K type strain sequencing project: providing services to taxonomists for standard genome sequencing and annotation.</title>
        <authorList>
            <consortium name="The Broad Institute Genomics Platform"/>
            <consortium name="The Broad Institute Genome Sequencing Center for Infectious Disease"/>
            <person name="Wu L."/>
            <person name="Ma J."/>
        </authorList>
    </citation>
    <scope>NUCLEOTIDE SEQUENCE [LARGE SCALE GENOMIC DNA]</scope>
    <source>
        <strain evidence="3">JCM 11483</strain>
    </source>
</reference>
<evidence type="ECO:0000313" key="2">
    <source>
        <dbReference type="EMBL" id="GAA3286592.1"/>
    </source>
</evidence>
<evidence type="ECO:0000256" key="1">
    <source>
        <dbReference type="SAM" id="Phobius"/>
    </source>
</evidence>
<feature type="transmembrane region" description="Helical" evidence="1">
    <location>
        <begin position="61"/>
        <end position="89"/>
    </location>
</feature>
<evidence type="ECO:0008006" key="4">
    <source>
        <dbReference type="Google" id="ProtNLM"/>
    </source>
</evidence>
<keyword evidence="1" id="KW-0472">Membrane</keyword>
<evidence type="ECO:0000313" key="3">
    <source>
        <dbReference type="Proteomes" id="UP001501736"/>
    </source>
</evidence>
<accession>A0ABP6RIU2</accession>
<feature type="transmembrane region" description="Helical" evidence="1">
    <location>
        <begin position="101"/>
        <end position="124"/>
    </location>
</feature>
<gene>
    <name evidence="2" type="ORF">GCM10020260_21630</name>
</gene>
<dbReference type="PANTHER" id="PTHR37309:SF1">
    <property type="entry name" value="SLR0284 PROTEIN"/>
    <property type="match status" value="1"/>
</dbReference>
<keyword evidence="1" id="KW-1133">Transmembrane helix</keyword>
<dbReference type="InterPro" id="IPR007165">
    <property type="entry name" value="Phage_holin_4_2"/>
</dbReference>
<keyword evidence="3" id="KW-1185">Reference proteome</keyword>
<sequence length="133" mass="13810">MRILLAILLNACALGAAAFLLPGIGVDGAGRGAGELLLAYLFVGAVFGVVNAIIKPVLSLLALPITCLTLGLFTVVINAAMLLLTGWLTSFTPVHFVVDSFFWDAVLGAIIVSVVSAVLNWFVVSPATAGRER</sequence>
<feature type="transmembrane region" description="Helical" evidence="1">
    <location>
        <begin position="36"/>
        <end position="54"/>
    </location>
</feature>
<comment type="caution">
    <text evidence="2">The sequence shown here is derived from an EMBL/GenBank/DDBJ whole genome shotgun (WGS) entry which is preliminary data.</text>
</comment>
<dbReference type="Pfam" id="PF04020">
    <property type="entry name" value="Phage_holin_4_2"/>
    <property type="match status" value="1"/>
</dbReference>
<dbReference type="RefSeq" id="WP_344721213.1">
    <property type="nucleotide sequence ID" value="NZ_BAAAYG010000009.1"/>
</dbReference>
<name>A0ABP6RIU2_9MICC</name>
<keyword evidence="1" id="KW-0812">Transmembrane</keyword>
<proteinExistence type="predicted"/>
<dbReference type="PANTHER" id="PTHR37309">
    <property type="entry name" value="SLR0284 PROTEIN"/>
    <property type="match status" value="1"/>
</dbReference>
<dbReference type="Proteomes" id="UP001501736">
    <property type="component" value="Unassembled WGS sequence"/>
</dbReference>
<dbReference type="EMBL" id="BAAAYG010000009">
    <property type="protein sequence ID" value="GAA3286592.1"/>
    <property type="molecule type" value="Genomic_DNA"/>
</dbReference>